<protein>
    <recommendedName>
        <fullName evidence="3">Mitochondrial resolvase Ydc2 catalytic domain-containing protein</fullName>
    </recommendedName>
</protein>
<dbReference type="Gene3D" id="3.30.420.10">
    <property type="entry name" value="Ribonuclease H-like superfamily/Ribonuclease H"/>
    <property type="match status" value="1"/>
</dbReference>
<dbReference type="GO" id="GO:0006310">
    <property type="term" value="P:DNA recombination"/>
    <property type="evidence" value="ECO:0007669"/>
    <property type="project" value="InterPro"/>
</dbReference>
<dbReference type="Pfam" id="PF04848">
    <property type="entry name" value="Pox_A22"/>
    <property type="match status" value="1"/>
</dbReference>
<dbReference type="GO" id="GO:0000287">
    <property type="term" value="F:magnesium ion binding"/>
    <property type="evidence" value="ECO:0007669"/>
    <property type="project" value="InterPro"/>
</dbReference>
<dbReference type="InterPro" id="IPR036397">
    <property type="entry name" value="RNaseH_sf"/>
</dbReference>
<dbReference type="GO" id="GO:0000400">
    <property type="term" value="F:four-way junction DNA binding"/>
    <property type="evidence" value="ECO:0007669"/>
    <property type="project" value="InterPro"/>
</dbReference>
<proteinExistence type="predicted"/>
<reference evidence="2" key="1">
    <citation type="journal article" date="2020" name="Nature">
        <title>Giant virus diversity and host interactions through global metagenomics.</title>
        <authorList>
            <person name="Schulz F."/>
            <person name="Roux S."/>
            <person name="Paez-Espino D."/>
            <person name="Jungbluth S."/>
            <person name="Walsh D.A."/>
            <person name="Denef V.J."/>
            <person name="McMahon K.D."/>
            <person name="Konstantinidis K.T."/>
            <person name="Eloe-Fadrosh E.A."/>
            <person name="Kyrpides N.C."/>
            <person name="Woyke T."/>
        </authorList>
    </citation>
    <scope>NUCLEOTIDE SEQUENCE</scope>
    <source>
        <strain evidence="2">GVMAG-M-3300023184-160</strain>
    </source>
</reference>
<dbReference type="InterPro" id="IPR006932">
    <property type="entry name" value="HJ-resolvase_A22"/>
</dbReference>
<dbReference type="InterPro" id="IPR012337">
    <property type="entry name" value="RNaseH-like_sf"/>
</dbReference>
<evidence type="ECO:0008006" key="3">
    <source>
        <dbReference type="Google" id="ProtNLM"/>
    </source>
</evidence>
<accession>A0A6C0HNS4</accession>
<organism evidence="2">
    <name type="scientific">viral metagenome</name>
    <dbReference type="NCBI Taxonomy" id="1070528"/>
    <lineage>
        <taxon>unclassified sequences</taxon>
        <taxon>metagenomes</taxon>
        <taxon>organismal metagenomes</taxon>
    </lineage>
</organism>
<dbReference type="EMBL" id="MN739993">
    <property type="protein sequence ID" value="QHT82000.1"/>
    <property type="molecule type" value="Genomic_DNA"/>
</dbReference>
<dbReference type="GO" id="GO:0006281">
    <property type="term" value="P:DNA repair"/>
    <property type="evidence" value="ECO:0007669"/>
    <property type="project" value="InterPro"/>
</dbReference>
<dbReference type="AlphaFoldDB" id="A0A6C0HNS4"/>
<keyword evidence="1" id="KW-0378">Hydrolase</keyword>
<evidence type="ECO:0000313" key="2">
    <source>
        <dbReference type="EMBL" id="QHT82000.1"/>
    </source>
</evidence>
<name>A0A6C0HNS4_9ZZZZ</name>
<dbReference type="SUPFAM" id="SSF53098">
    <property type="entry name" value="Ribonuclease H-like"/>
    <property type="match status" value="1"/>
</dbReference>
<dbReference type="GO" id="GO:0016788">
    <property type="term" value="F:hydrolase activity, acting on ester bonds"/>
    <property type="evidence" value="ECO:0007669"/>
    <property type="project" value="InterPro"/>
</dbReference>
<evidence type="ECO:0000256" key="1">
    <source>
        <dbReference type="ARBA" id="ARBA00022801"/>
    </source>
</evidence>
<sequence>MYLSIDVGIKNLAYCMYDDTIVEWKVIELCDKTVNANKLNMVDLSKRLFEALETLPPRYDLILIENQIGQNAIRMKALQGMITLYFVSKGNTAIQYWNATHKLKMFVQEKTTYAQRKKMGVVVTRQILEEKYKNQLDYFGKHKKKDDLSDCFLQLLDYMKKENKLESSISEFLETIHIQVPEKKEKVKKEKVKKEKDKEVI</sequence>